<organism evidence="2 3">
    <name type="scientific">Epicoccum nigrum</name>
    <name type="common">Soil fungus</name>
    <name type="synonym">Epicoccum purpurascens</name>
    <dbReference type="NCBI Taxonomy" id="105696"/>
    <lineage>
        <taxon>Eukaryota</taxon>
        <taxon>Fungi</taxon>
        <taxon>Dikarya</taxon>
        <taxon>Ascomycota</taxon>
        <taxon>Pezizomycotina</taxon>
        <taxon>Dothideomycetes</taxon>
        <taxon>Pleosporomycetidae</taxon>
        <taxon>Pleosporales</taxon>
        <taxon>Pleosporineae</taxon>
        <taxon>Didymellaceae</taxon>
        <taxon>Epicoccum</taxon>
    </lineage>
</organism>
<dbReference type="AlphaFoldDB" id="A0A1Y2LPF1"/>
<sequence>MPNDMSFEYAAAFPAIGVTTYYGLINMARIENREMVLIHASAGGTGQFCIQIAQAIGAEVYATAFAKNVSFIVVNIDFAVDHKPRLI</sequence>
<dbReference type="SUPFAM" id="SSF51735">
    <property type="entry name" value="NAD(P)-binding Rossmann-fold domains"/>
    <property type="match status" value="1"/>
</dbReference>
<keyword evidence="3" id="KW-1185">Reference proteome</keyword>
<protein>
    <recommendedName>
        <fullName evidence="4">Enoyl reductase (ER) domain-containing protein</fullName>
    </recommendedName>
</protein>
<evidence type="ECO:0000313" key="3">
    <source>
        <dbReference type="Proteomes" id="UP000193240"/>
    </source>
</evidence>
<evidence type="ECO:0000313" key="2">
    <source>
        <dbReference type="EMBL" id="OSS44778.1"/>
    </source>
</evidence>
<keyword evidence="1" id="KW-1133">Transmembrane helix</keyword>
<keyword evidence="1" id="KW-0472">Membrane</keyword>
<dbReference type="InParanoid" id="A0A1Y2LPF1"/>
<accession>A0A1Y2LPF1</accession>
<dbReference type="Gene3D" id="3.90.180.10">
    <property type="entry name" value="Medium-chain alcohol dehydrogenases, catalytic domain"/>
    <property type="match status" value="1"/>
</dbReference>
<dbReference type="Proteomes" id="UP000193240">
    <property type="component" value="Unassembled WGS sequence"/>
</dbReference>
<proteinExistence type="predicted"/>
<dbReference type="EMBL" id="KZ107856">
    <property type="protein sequence ID" value="OSS44778.1"/>
    <property type="molecule type" value="Genomic_DNA"/>
</dbReference>
<dbReference type="STRING" id="105696.A0A1Y2LPF1"/>
<dbReference type="PANTHER" id="PTHR43677">
    <property type="entry name" value="SHORT-CHAIN DEHYDROGENASE/REDUCTASE"/>
    <property type="match status" value="1"/>
</dbReference>
<dbReference type="PANTHER" id="PTHR43677:SF4">
    <property type="entry name" value="QUINONE OXIDOREDUCTASE-LIKE PROTEIN 2"/>
    <property type="match status" value="1"/>
</dbReference>
<dbReference type="InterPro" id="IPR036291">
    <property type="entry name" value="NAD(P)-bd_dom_sf"/>
</dbReference>
<dbReference type="InterPro" id="IPR051397">
    <property type="entry name" value="Zn-ADH-like_protein"/>
</dbReference>
<feature type="transmembrane region" description="Helical" evidence="1">
    <location>
        <begin position="6"/>
        <end position="25"/>
    </location>
</feature>
<gene>
    <name evidence="2" type="ORF">B5807_10515</name>
</gene>
<evidence type="ECO:0000256" key="1">
    <source>
        <dbReference type="SAM" id="Phobius"/>
    </source>
</evidence>
<keyword evidence="1" id="KW-0812">Transmembrane</keyword>
<dbReference type="GO" id="GO:0016491">
    <property type="term" value="F:oxidoreductase activity"/>
    <property type="evidence" value="ECO:0007669"/>
    <property type="project" value="TreeGrafter"/>
</dbReference>
<reference evidence="2 3" key="1">
    <citation type="journal article" date="2017" name="Genome Announc.">
        <title>Genome sequence of the saprophytic ascomycete Epicoccum nigrum ICMP 19927 strain isolated from New Zealand.</title>
        <authorList>
            <person name="Fokin M."/>
            <person name="Fleetwood D."/>
            <person name="Weir B.S."/>
            <person name="Villas-Boas S.G."/>
        </authorList>
    </citation>
    <scope>NUCLEOTIDE SEQUENCE [LARGE SCALE GENOMIC DNA]</scope>
    <source>
        <strain evidence="2 3">ICMP 19927</strain>
    </source>
</reference>
<evidence type="ECO:0008006" key="4">
    <source>
        <dbReference type="Google" id="ProtNLM"/>
    </source>
</evidence>
<name>A0A1Y2LPF1_EPING</name>